<evidence type="ECO:0000259" key="6">
    <source>
        <dbReference type="PROSITE" id="PS51677"/>
    </source>
</evidence>
<dbReference type="PANTHER" id="PTHR10587">
    <property type="entry name" value="GLYCOSYL TRANSFERASE-RELATED"/>
    <property type="match status" value="1"/>
</dbReference>
<protein>
    <recommendedName>
        <fullName evidence="3">Chitooligosaccharide deacetylase</fullName>
    </recommendedName>
    <alternativeName>
        <fullName evidence="4">Nodulation protein B</fullName>
    </alternativeName>
</protein>
<dbReference type="EMBL" id="PXYL01000004">
    <property type="protein sequence ID" value="PSJ61412.1"/>
    <property type="molecule type" value="Genomic_DNA"/>
</dbReference>
<dbReference type="AlphaFoldDB" id="A0A2P7SFZ0"/>
<evidence type="ECO:0000256" key="3">
    <source>
        <dbReference type="ARBA" id="ARBA00020071"/>
    </source>
</evidence>
<sequence length="247" mass="25920">MRLILKSILAAGLLVSAIPAGHAVPLLEPSLRLKPHEDAATPRVALTLDACGGQTDNRILSALVENRIPATIFVTGKWLKRNAAALEIMKAHPDLFELENHGGHHVPAVDTPRKIYGISTAGSPDAVTAEVEEGAEALAKNGQPAPKWFRGATAQYSPSAIALIRKLGFKIAGYSLNGDGGSLLSARETARRVAAAKDGDVIIAHINQPTHAAGEGLVKGLLELKAKGVNFVRLDDADGEGTDDTTD</sequence>
<name>A0A2P7SFZ0_9HYPH</name>
<evidence type="ECO:0000313" key="8">
    <source>
        <dbReference type="Proteomes" id="UP000240653"/>
    </source>
</evidence>
<dbReference type="InterPro" id="IPR011330">
    <property type="entry name" value="Glyco_hydro/deAcase_b/a-brl"/>
</dbReference>
<dbReference type="GO" id="GO:0005975">
    <property type="term" value="P:carbohydrate metabolic process"/>
    <property type="evidence" value="ECO:0007669"/>
    <property type="project" value="InterPro"/>
</dbReference>
<evidence type="ECO:0000256" key="5">
    <source>
        <dbReference type="SAM" id="SignalP"/>
    </source>
</evidence>
<dbReference type="SUPFAM" id="SSF88713">
    <property type="entry name" value="Glycoside hydrolase/deacetylase"/>
    <property type="match status" value="1"/>
</dbReference>
<dbReference type="GO" id="GO:0016810">
    <property type="term" value="F:hydrolase activity, acting on carbon-nitrogen (but not peptide) bonds"/>
    <property type="evidence" value="ECO:0007669"/>
    <property type="project" value="InterPro"/>
</dbReference>
<dbReference type="PANTHER" id="PTHR10587:SF134">
    <property type="entry name" value="SECRETED PROTEIN"/>
    <property type="match status" value="1"/>
</dbReference>
<evidence type="ECO:0000256" key="4">
    <source>
        <dbReference type="ARBA" id="ARBA00032976"/>
    </source>
</evidence>
<proteinExistence type="inferred from homology"/>
<reference evidence="7 8" key="1">
    <citation type="submission" date="2018-03" db="EMBL/GenBank/DDBJ databases">
        <title>The draft genome of Mesorhizobium soli JCM 19897.</title>
        <authorList>
            <person name="Li L."/>
            <person name="Liu L."/>
            <person name="Liang L."/>
            <person name="Wang T."/>
            <person name="Zhang X."/>
        </authorList>
    </citation>
    <scope>NUCLEOTIDE SEQUENCE [LARGE SCALE GENOMIC DNA]</scope>
    <source>
        <strain evidence="7 8">JCM 19897</strain>
    </source>
</reference>
<dbReference type="OrthoDB" id="9814083at2"/>
<dbReference type="InterPro" id="IPR002509">
    <property type="entry name" value="NODB_dom"/>
</dbReference>
<evidence type="ECO:0000256" key="2">
    <source>
        <dbReference type="ARBA" id="ARBA00010973"/>
    </source>
</evidence>
<dbReference type="Proteomes" id="UP000240653">
    <property type="component" value="Unassembled WGS sequence"/>
</dbReference>
<gene>
    <name evidence="7" type="ORF">C7I85_10135</name>
</gene>
<comment type="function">
    <text evidence="1">Is involved in generating a small heat-stable compound (Nod), an acylated oligomer of N-acetylglucosamine, that stimulates mitosis in various plant protoplasts.</text>
</comment>
<feature type="signal peptide" evidence="5">
    <location>
        <begin position="1"/>
        <end position="22"/>
    </location>
</feature>
<feature type="domain" description="NodB homology" evidence="6">
    <location>
        <begin position="42"/>
        <end position="247"/>
    </location>
</feature>
<dbReference type="RefSeq" id="WP_106723841.1">
    <property type="nucleotide sequence ID" value="NZ_PXYL01000004.1"/>
</dbReference>
<evidence type="ECO:0000313" key="7">
    <source>
        <dbReference type="EMBL" id="PSJ61412.1"/>
    </source>
</evidence>
<comment type="similarity">
    <text evidence="2">Belongs to the polysaccharide deacetylase family.</text>
</comment>
<organism evidence="7 8">
    <name type="scientific">Pseudaminobacter soli</name>
    <name type="common">ex Li et al. 2025</name>
    <dbReference type="NCBI Taxonomy" id="1295366"/>
    <lineage>
        <taxon>Bacteria</taxon>
        <taxon>Pseudomonadati</taxon>
        <taxon>Pseudomonadota</taxon>
        <taxon>Alphaproteobacteria</taxon>
        <taxon>Hyphomicrobiales</taxon>
        <taxon>Phyllobacteriaceae</taxon>
        <taxon>Pseudaminobacter</taxon>
    </lineage>
</organism>
<dbReference type="Gene3D" id="3.20.20.370">
    <property type="entry name" value="Glycoside hydrolase/deacetylase"/>
    <property type="match status" value="1"/>
</dbReference>
<keyword evidence="8" id="KW-1185">Reference proteome</keyword>
<evidence type="ECO:0000256" key="1">
    <source>
        <dbReference type="ARBA" id="ARBA00003236"/>
    </source>
</evidence>
<dbReference type="PROSITE" id="PS51677">
    <property type="entry name" value="NODB"/>
    <property type="match status" value="1"/>
</dbReference>
<dbReference type="InterPro" id="IPR050248">
    <property type="entry name" value="Polysacc_deacetylase_ArnD"/>
</dbReference>
<dbReference type="Pfam" id="PF01522">
    <property type="entry name" value="Polysacc_deac_1"/>
    <property type="match status" value="1"/>
</dbReference>
<comment type="caution">
    <text evidence="7">The sequence shown here is derived from an EMBL/GenBank/DDBJ whole genome shotgun (WGS) entry which is preliminary data.</text>
</comment>
<accession>A0A2P7SFZ0</accession>
<feature type="chain" id="PRO_5015179984" description="Chitooligosaccharide deacetylase" evidence="5">
    <location>
        <begin position="23"/>
        <end position="247"/>
    </location>
</feature>
<keyword evidence="5" id="KW-0732">Signal</keyword>